<reference evidence="3 4" key="1">
    <citation type="submission" date="2016-06" db="EMBL/GenBank/DDBJ databases">
        <authorList>
            <person name="Kjaerup R.B."/>
            <person name="Dalgaard T.S."/>
            <person name="Juul-Madsen H.R."/>
        </authorList>
    </citation>
    <scope>NUCLEOTIDE SEQUENCE [LARGE SCALE GENOMIC DNA]</scope>
    <source>
        <strain evidence="3">3</strain>
    </source>
</reference>
<name>A0A1A8XLS3_9PROT</name>
<dbReference type="InterPro" id="IPR049052">
    <property type="entry name" value="nSTAND1"/>
</dbReference>
<evidence type="ECO:0000256" key="1">
    <source>
        <dbReference type="SAM" id="MobiDB-lite"/>
    </source>
</evidence>
<feature type="compositionally biased region" description="Basic and acidic residues" evidence="1">
    <location>
        <begin position="358"/>
        <end position="370"/>
    </location>
</feature>
<evidence type="ECO:0000259" key="2">
    <source>
        <dbReference type="Pfam" id="PF20703"/>
    </source>
</evidence>
<feature type="domain" description="Novel STAND NTPase 1" evidence="2">
    <location>
        <begin position="25"/>
        <end position="449"/>
    </location>
</feature>
<gene>
    <name evidence="3" type="ORF">ACCAA_20021</name>
</gene>
<evidence type="ECO:0000313" key="3">
    <source>
        <dbReference type="EMBL" id="SBT04893.1"/>
    </source>
</evidence>
<organism evidence="3 4">
    <name type="scientific">Candidatus Accumulibacter aalborgensis</name>
    <dbReference type="NCBI Taxonomy" id="1860102"/>
    <lineage>
        <taxon>Bacteria</taxon>
        <taxon>Pseudomonadati</taxon>
        <taxon>Pseudomonadota</taxon>
        <taxon>Betaproteobacteria</taxon>
        <taxon>Candidatus Accumulibacter</taxon>
    </lineage>
</organism>
<proteinExistence type="predicted"/>
<accession>A0A1A8XLS3</accession>
<evidence type="ECO:0000313" key="4">
    <source>
        <dbReference type="Proteomes" id="UP000199169"/>
    </source>
</evidence>
<protein>
    <submittedName>
        <fullName evidence="3">Formylglycine-generating sulfatase-like enzyme</fullName>
    </submittedName>
</protein>
<dbReference type="SUPFAM" id="SSF52540">
    <property type="entry name" value="P-loop containing nucleoside triphosphate hydrolases"/>
    <property type="match status" value="1"/>
</dbReference>
<dbReference type="EMBL" id="FLQX01000094">
    <property type="protein sequence ID" value="SBT04893.1"/>
    <property type="molecule type" value="Genomic_DNA"/>
</dbReference>
<dbReference type="Pfam" id="PF20703">
    <property type="entry name" value="nSTAND1"/>
    <property type="match status" value="1"/>
</dbReference>
<keyword evidence="4" id="KW-1185">Reference proteome</keyword>
<sequence>MSYLGDQQQTNPEDLRTAGGAAYCRWLQIEGSSGTGKSSLVNAGMRPMIEQGALWARTGFERWRVLGPMMPGKDPLANLATVVEHGLTPKPVQPDTLARRQRLQTDKRALALDLRDFRHAEEEQTAFLLIVDQFEELFTFAEGESCRQFDALLANALQDPECPLFLIGTVRADFLDRFGQLPSLQAIYNSHCKRYFLPTISEHGLREVIEQPARLAGVNVSEVTDAILADACGEMGGALPLVENALLTLWQQREGTLLSGDDYRAAGGIAGMLIAQADQLLARIGAEVKGGRQAALDLLLRLTQINDEGRHSRRRISREEAVPEAGERVVQMLSGELGPDQSHQKQRGALRLIVVTSEDQRQPESAERASNDSAKVGTTGEKEKSRPAQQRSVDLIHETLIRARGKDEKTGKRLGYWPTLYDYIGQNRDRELHRGQLRFQAEQWRKSARLWSLVESRRLARSLALPAAAERSVQRRRAFCILEPLCGVDSARIAAGAARRIRRGCRRWWKSGLGASRWAVCQAETSKVAPARGPTTAAGSAFCRALAPASPAGQSAGGRVRRIAHRAGIWGSLSAAAG</sequence>
<feature type="region of interest" description="Disordered" evidence="1">
    <location>
        <begin position="357"/>
        <end position="391"/>
    </location>
</feature>
<dbReference type="STRING" id="1860102.ACCAA_20021"/>
<dbReference type="Proteomes" id="UP000199169">
    <property type="component" value="Unassembled WGS sequence"/>
</dbReference>
<dbReference type="AlphaFoldDB" id="A0A1A8XLS3"/>
<dbReference type="InterPro" id="IPR027417">
    <property type="entry name" value="P-loop_NTPase"/>
</dbReference>